<evidence type="ECO:0000313" key="11">
    <source>
        <dbReference type="EMBL" id="MFC3110125.1"/>
    </source>
</evidence>
<dbReference type="InterPro" id="IPR001296">
    <property type="entry name" value="Glyco_trans_1"/>
</dbReference>
<sequence length="516" mass="56187">MKARVLLVTSEAVPLAKTGGLADVITALTAALRKQGVDAGILMPGYPSAMDTAKSLRSVGTLHDLPGGPGSLLSGVIPDMDVPVILLDTERFRARTANPYVDQYGGELSDNAISFAALAHTATRICAGQTVLPAPHVVQANDWHAGLIPALLRTNNIQGVGAVMTIHNLAFQGNFPIDLAPSLGLPPYMLSPDCAEYWGQLSFLKAGIRYADRISTVSHTYAQEILTPRFGHGFEGLLNQRKNDLTAIPNGIDVDVWDPRNDQMIVQRFSSVDLKGKRACKHELKRLFNLLPINPFAPVLALGSRITHQKMADVALAALPTILERHPYLQLAVLGCGEPDYQRGFQQLVERYPGRVGVHIGYDETRAHVLHAGADMLLHGSRFEPYGLTPIYAMRYGTIPIASCVGGLNDTIVDAGSVEHPVPGANGVLFDGEQPQDMVDAVNRTFQIFTRPQEWQKLQVNAMCADFGWTASAQQYIDMYRHIATPDTRDLFLAVPDAQQHEQRRAKGQDKASKAA</sequence>
<comment type="pathway">
    <text evidence="3 8">Glycan biosynthesis; glycogen biosynthesis.</text>
</comment>
<dbReference type="Proteomes" id="UP001595530">
    <property type="component" value="Unassembled WGS sequence"/>
</dbReference>
<comment type="catalytic activity">
    <reaction evidence="1 8">
        <text>[(1-&gt;4)-alpha-D-glucosyl](n) + ADP-alpha-D-glucose = [(1-&gt;4)-alpha-D-glucosyl](n+1) + ADP + H(+)</text>
        <dbReference type="Rhea" id="RHEA:18189"/>
        <dbReference type="Rhea" id="RHEA-COMP:9584"/>
        <dbReference type="Rhea" id="RHEA-COMP:9587"/>
        <dbReference type="ChEBI" id="CHEBI:15378"/>
        <dbReference type="ChEBI" id="CHEBI:15444"/>
        <dbReference type="ChEBI" id="CHEBI:57498"/>
        <dbReference type="ChEBI" id="CHEBI:456216"/>
        <dbReference type="EC" id="2.4.1.21"/>
    </reaction>
</comment>
<evidence type="ECO:0000313" key="12">
    <source>
        <dbReference type="Proteomes" id="UP001595530"/>
    </source>
</evidence>
<protein>
    <recommendedName>
        <fullName evidence="8">Glycogen synthase</fullName>
        <ecNumber evidence="8">2.4.1.21</ecNumber>
    </recommendedName>
    <alternativeName>
        <fullName evidence="8">Starch [bacterial glycogen] synthase</fullName>
    </alternativeName>
</protein>
<dbReference type="PANTHER" id="PTHR45825:SF11">
    <property type="entry name" value="ALPHA AMYLASE DOMAIN-CONTAINING PROTEIN"/>
    <property type="match status" value="1"/>
</dbReference>
<keyword evidence="7 8" id="KW-0320">Glycogen biosynthesis</keyword>
<evidence type="ECO:0000256" key="8">
    <source>
        <dbReference type="HAMAP-Rule" id="MF_00484"/>
    </source>
</evidence>
<dbReference type="EC" id="2.4.1.21" evidence="8"/>
<dbReference type="NCBIfam" id="NF001899">
    <property type="entry name" value="PRK00654.1-2"/>
    <property type="match status" value="1"/>
</dbReference>
<comment type="caution">
    <text evidence="11">The sequence shown here is derived from an EMBL/GenBank/DDBJ whole genome shotgun (WGS) entry which is preliminary data.</text>
</comment>
<evidence type="ECO:0000256" key="7">
    <source>
        <dbReference type="ARBA" id="ARBA00023056"/>
    </source>
</evidence>
<organism evidence="11 12">
    <name type="scientific">Undibacterium arcticum</name>
    <dbReference type="NCBI Taxonomy" id="1762892"/>
    <lineage>
        <taxon>Bacteria</taxon>
        <taxon>Pseudomonadati</taxon>
        <taxon>Pseudomonadota</taxon>
        <taxon>Betaproteobacteria</taxon>
        <taxon>Burkholderiales</taxon>
        <taxon>Oxalobacteraceae</taxon>
        <taxon>Undibacterium</taxon>
    </lineage>
</organism>
<evidence type="ECO:0000259" key="10">
    <source>
        <dbReference type="Pfam" id="PF08323"/>
    </source>
</evidence>
<reference evidence="12" key="1">
    <citation type="journal article" date="2019" name="Int. J. Syst. Evol. Microbiol.">
        <title>The Global Catalogue of Microorganisms (GCM) 10K type strain sequencing project: providing services to taxonomists for standard genome sequencing and annotation.</title>
        <authorList>
            <consortium name="The Broad Institute Genomics Platform"/>
            <consortium name="The Broad Institute Genome Sequencing Center for Infectious Disease"/>
            <person name="Wu L."/>
            <person name="Ma J."/>
        </authorList>
    </citation>
    <scope>NUCLEOTIDE SEQUENCE [LARGE SCALE GENOMIC DNA]</scope>
    <source>
        <strain evidence="12">KCTC 42986</strain>
    </source>
</reference>
<evidence type="ECO:0000256" key="6">
    <source>
        <dbReference type="ARBA" id="ARBA00022679"/>
    </source>
</evidence>
<evidence type="ECO:0000256" key="5">
    <source>
        <dbReference type="ARBA" id="ARBA00022676"/>
    </source>
</evidence>
<keyword evidence="12" id="KW-1185">Reference proteome</keyword>
<comment type="similarity">
    <text evidence="4 8">Belongs to the glycosyltransferase 1 family. Bacterial/plant glycogen synthase subfamily.</text>
</comment>
<feature type="domain" description="Glycosyl transferase family 1" evidence="9">
    <location>
        <begin position="302"/>
        <end position="445"/>
    </location>
</feature>
<dbReference type="GO" id="GO:0009011">
    <property type="term" value="F:alpha-1,4-glucan glucosyltransferase (ADP-glucose donor) activity"/>
    <property type="evidence" value="ECO:0007669"/>
    <property type="project" value="UniProtKB-EC"/>
</dbReference>
<comment type="function">
    <text evidence="2 8">Synthesizes alpha-1,4-glucan chains using ADP-glucose.</text>
</comment>
<dbReference type="CDD" id="cd03791">
    <property type="entry name" value="GT5_Glycogen_synthase_DULL1-like"/>
    <property type="match status" value="1"/>
</dbReference>
<dbReference type="RefSeq" id="WP_390332492.1">
    <property type="nucleotide sequence ID" value="NZ_JBHRTP010000069.1"/>
</dbReference>
<feature type="binding site" evidence="8">
    <location>
        <position position="17"/>
    </location>
    <ligand>
        <name>ADP-alpha-D-glucose</name>
        <dbReference type="ChEBI" id="CHEBI:57498"/>
    </ligand>
</feature>
<keyword evidence="6 8" id="KW-0808">Transferase</keyword>
<dbReference type="SUPFAM" id="SSF53756">
    <property type="entry name" value="UDP-Glycosyltransferase/glycogen phosphorylase"/>
    <property type="match status" value="1"/>
</dbReference>
<evidence type="ECO:0000256" key="2">
    <source>
        <dbReference type="ARBA" id="ARBA00002764"/>
    </source>
</evidence>
<dbReference type="EMBL" id="JBHRTP010000069">
    <property type="protein sequence ID" value="MFC3110125.1"/>
    <property type="molecule type" value="Genomic_DNA"/>
</dbReference>
<evidence type="ECO:0000256" key="1">
    <source>
        <dbReference type="ARBA" id="ARBA00001478"/>
    </source>
</evidence>
<dbReference type="HAMAP" id="MF_00484">
    <property type="entry name" value="Glycogen_synth"/>
    <property type="match status" value="1"/>
</dbReference>
<dbReference type="InterPro" id="IPR011835">
    <property type="entry name" value="GS/SS"/>
</dbReference>
<dbReference type="NCBIfam" id="TIGR02095">
    <property type="entry name" value="glgA"/>
    <property type="match status" value="1"/>
</dbReference>
<dbReference type="InterPro" id="IPR013534">
    <property type="entry name" value="Starch_synth_cat_dom"/>
</dbReference>
<dbReference type="Pfam" id="PF08323">
    <property type="entry name" value="Glyco_transf_5"/>
    <property type="match status" value="1"/>
</dbReference>
<evidence type="ECO:0000259" key="9">
    <source>
        <dbReference type="Pfam" id="PF00534"/>
    </source>
</evidence>
<gene>
    <name evidence="8 11" type="primary">glgA</name>
    <name evidence="11" type="ORF">ACFOFO_19525</name>
</gene>
<feature type="domain" description="Starch synthase catalytic" evidence="10">
    <location>
        <begin position="4"/>
        <end position="239"/>
    </location>
</feature>
<evidence type="ECO:0000256" key="4">
    <source>
        <dbReference type="ARBA" id="ARBA00010281"/>
    </source>
</evidence>
<evidence type="ECO:0000256" key="3">
    <source>
        <dbReference type="ARBA" id="ARBA00004964"/>
    </source>
</evidence>
<proteinExistence type="inferred from homology"/>
<name>A0ABV7F887_9BURK</name>
<keyword evidence="5 8" id="KW-0328">Glycosyltransferase</keyword>
<accession>A0ABV7F887</accession>
<dbReference type="PANTHER" id="PTHR45825">
    <property type="entry name" value="GRANULE-BOUND STARCH SYNTHASE 1, CHLOROPLASTIC/AMYLOPLASTIC"/>
    <property type="match status" value="1"/>
</dbReference>
<dbReference type="Gene3D" id="3.40.50.2000">
    <property type="entry name" value="Glycogen Phosphorylase B"/>
    <property type="match status" value="2"/>
</dbReference>
<dbReference type="Pfam" id="PF00534">
    <property type="entry name" value="Glycos_transf_1"/>
    <property type="match status" value="1"/>
</dbReference>